<dbReference type="Proteomes" id="UP001212841">
    <property type="component" value="Unassembled WGS sequence"/>
</dbReference>
<reference evidence="2" key="1">
    <citation type="submission" date="2020-05" db="EMBL/GenBank/DDBJ databases">
        <title>Phylogenomic resolution of chytrid fungi.</title>
        <authorList>
            <person name="Stajich J.E."/>
            <person name="Amses K."/>
            <person name="Simmons R."/>
            <person name="Seto K."/>
            <person name="Myers J."/>
            <person name="Bonds A."/>
            <person name="Quandt C.A."/>
            <person name="Barry K."/>
            <person name="Liu P."/>
            <person name="Grigoriev I."/>
            <person name="Longcore J.E."/>
            <person name="James T.Y."/>
        </authorList>
    </citation>
    <scope>NUCLEOTIDE SEQUENCE</scope>
    <source>
        <strain evidence="2">JEL0318</strain>
    </source>
</reference>
<organism evidence="2 3">
    <name type="scientific">Rhizophlyctis rosea</name>
    <dbReference type="NCBI Taxonomy" id="64517"/>
    <lineage>
        <taxon>Eukaryota</taxon>
        <taxon>Fungi</taxon>
        <taxon>Fungi incertae sedis</taxon>
        <taxon>Chytridiomycota</taxon>
        <taxon>Chytridiomycota incertae sedis</taxon>
        <taxon>Chytridiomycetes</taxon>
        <taxon>Rhizophlyctidales</taxon>
        <taxon>Rhizophlyctidaceae</taxon>
        <taxon>Rhizophlyctis</taxon>
    </lineage>
</organism>
<accession>A0AAD5S449</accession>
<comment type="caution">
    <text evidence="2">The sequence shown here is derived from an EMBL/GenBank/DDBJ whole genome shotgun (WGS) entry which is preliminary data.</text>
</comment>
<sequence length="341" mass="37187">MDPASANRAEPDALQQRLEEFQYNVASRYSERFKIMRTSKTFRTQAAHALIAYMIAGQLGRGDEQIVKSEGMEEDWKALAGPAQRGEGSLRHRRQSSEAYGGDGGRPEMKLESPYPTPGDSQNIIGASYPWQHRPHTLPPITDKRESKLEDRPTPYTPSQAPTPIDTRYPQSHQTHNLPSIQHALHAHTTSQRPELASPRFAATHERRRSWDGAPAIRPPITGAHSYSHPASVPPVSQSFYGPPPHGQQHGGPSTMQPPETHVVARREYVESVADSGMALSVTQLGHHRPAMPSALEGVRYAAPPATAAYGGVDKHPGVVVPFHPAGMAPNLSAGSFDSGK</sequence>
<feature type="compositionally biased region" description="Basic and acidic residues" evidence="1">
    <location>
        <begin position="142"/>
        <end position="153"/>
    </location>
</feature>
<feature type="region of interest" description="Disordered" evidence="1">
    <location>
        <begin position="80"/>
        <end position="174"/>
    </location>
</feature>
<dbReference type="EMBL" id="JADGJD010001814">
    <property type="protein sequence ID" value="KAJ3037619.1"/>
    <property type="molecule type" value="Genomic_DNA"/>
</dbReference>
<protein>
    <submittedName>
        <fullName evidence="2">Uncharacterized protein</fullName>
    </submittedName>
</protein>
<keyword evidence="3" id="KW-1185">Reference proteome</keyword>
<evidence type="ECO:0000256" key="1">
    <source>
        <dbReference type="SAM" id="MobiDB-lite"/>
    </source>
</evidence>
<name>A0AAD5S449_9FUNG</name>
<evidence type="ECO:0000313" key="3">
    <source>
        <dbReference type="Proteomes" id="UP001212841"/>
    </source>
</evidence>
<proteinExistence type="predicted"/>
<evidence type="ECO:0000313" key="2">
    <source>
        <dbReference type="EMBL" id="KAJ3037619.1"/>
    </source>
</evidence>
<gene>
    <name evidence="2" type="ORF">HK097_003462</name>
</gene>
<dbReference type="AlphaFoldDB" id="A0AAD5S449"/>